<dbReference type="UniPathway" id="UPA00299"/>
<evidence type="ECO:0000256" key="1">
    <source>
        <dbReference type="ARBA" id="ARBA00005199"/>
    </source>
</evidence>
<evidence type="ECO:0000313" key="6">
    <source>
        <dbReference type="EMBL" id="OSN04360.1"/>
    </source>
</evidence>
<comment type="catalytic activity">
    <reaction evidence="5">
        <text>alpha,alpha-trehalose 6-phosphate + H2O = alpha,alpha-trehalose + phosphate</text>
        <dbReference type="Rhea" id="RHEA:23420"/>
        <dbReference type="ChEBI" id="CHEBI:15377"/>
        <dbReference type="ChEBI" id="CHEBI:16551"/>
        <dbReference type="ChEBI" id="CHEBI:43474"/>
        <dbReference type="ChEBI" id="CHEBI:58429"/>
        <dbReference type="EC" id="3.1.3.12"/>
    </reaction>
</comment>
<dbReference type="InterPro" id="IPR006379">
    <property type="entry name" value="HAD-SF_hydro_IIB"/>
</dbReference>
<evidence type="ECO:0000256" key="5">
    <source>
        <dbReference type="RuleBase" id="RU361117"/>
    </source>
</evidence>
<dbReference type="Pfam" id="PF02358">
    <property type="entry name" value="Trehalose_PPase"/>
    <property type="match status" value="1"/>
</dbReference>
<proteinExistence type="inferred from homology"/>
<accession>A0A1X3RRI3</accession>
<keyword evidence="4 5" id="KW-0378">Hydrolase</keyword>
<organism evidence="6 7">
    <name type="scientific">Lonsdalea iberica</name>
    <dbReference type="NCBI Taxonomy" id="1082703"/>
    <lineage>
        <taxon>Bacteria</taxon>
        <taxon>Pseudomonadati</taxon>
        <taxon>Pseudomonadota</taxon>
        <taxon>Gammaproteobacteria</taxon>
        <taxon>Enterobacterales</taxon>
        <taxon>Pectobacteriaceae</taxon>
        <taxon>Lonsdalea</taxon>
    </lineage>
</organism>
<dbReference type="Gene3D" id="3.30.70.1020">
    <property type="entry name" value="Trehalose-6-phosphate phosphatase related protein, domain 2"/>
    <property type="match status" value="1"/>
</dbReference>
<comment type="pathway">
    <text evidence="1 5">Glycan biosynthesis; trehalose biosynthesis.</text>
</comment>
<dbReference type="OrthoDB" id="9814913at2"/>
<dbReference type="EMBL" id="LUTP01000036">
    <property type="protein sequence ID" value="OSN04360.1"/>
    <property type="molecule type" value="Genomic_DNA"/>
</dbReference>
<comment type="function">
    <text evidence="5">Removes the phosphate from trehalose 6-phosphate to produce free trehalose.</text>
</comment>
<dbReference type="InterPro" id="IPR003337">
    <property type="entry name" value="Trehalose_PPase"/>
</dbReference>
<dbReference type="PANTHER" id="PTHR43768">
    <property type="entry name" value="TREHALOSE 6-PHOSPHATE PHOSPHATASE"/>
    <property type="match status" value="1"/>
</dbReference>
<dbReference type="PANTHER" id="PTHR43768:SF3">
    <property type="entry name" value="TREHALOSE 6-PHOSPHATE PHOSPHATASE"/>
    <property type="match status" value="1"/>
</dbReference>
<name>A0A1X3RRI3_9GAMM</name>
<dbReference type="GO" id="GO:0000287">
    <property type="term" value="F:magnesium ion binding"/>
    <property type="evidence" value="ECO:0007669"/>
    <property type="project" value="UniProtKB-ARBA"/>
</dbReference>
<keyword evidence="5" id="KW-0460">Magnesium</keyword>
<protein>
    <recommendedName>
        <fullName evidence="5">Trehalose 6-phosphate phosphatase</fullName>
        <ecNumber evidence="5">3.1.3.12</ecNumber>
    </recommendedName>
</protein>
<evidence type="ECO:0000256" key="4">
    <source>
        <dbReference type="ARBA" id="ARBA00022801"/>
    </source>
</evidence>
<sequence>MNQPDVLPVLRLSDSAFFFDIDGTLAEICARPEDASIPLPRLSLLRALFRGCDGAVGIISGRRLAEIDDLLAPLLFPAAGIHGGERRRADGTVHRSEVNLPTELCLRLKYWVSQHPGTFLEAKEDTAVALHYRQCPQFEPEAARLVSALVEDYPQWAAQQGKCVVEIKPENVNKGVALRAFMTETPFRERTPVFVGDDLTDEQGFDAAQALGGIAIKIGAGPTCATYRLASVDAVGAWLSCLTSYADPPRADKAVSR</sequence>
<dbReference type="NCBIfam" id="TIGR00685">
    <property type="entry name" value="T6PP"/>
    <property type="match status" value="1"/>
</dbReference>
<dbReference type="Proteomes" id="UP000194020">
    <property type="component" value="Unassembled WGS sequence"/>
</dbReference>
<dbReference type="GO" id="GO:0005992">
    <property type="term" value="P:trehalose biosynthetic process"/>
    <property type="evidence" value="ECO:0007669"/>
    <property type="project" value="UniProtKB-UniPathway"/>
</dbReference>
<comment type="similarity">
    <text evidence="2 5">Belongs to the trehalose phosphatase family.</text>
</comment>
<comment type="cofactor">
    <cofactor evidence="5">
        <name>Mg(2+)</name>
        <dbReference type="ChEBI" id="CHEBI:18420"/>
    </cofactor>
</comment>
<dbReference type="SUPFAM" id="SSF56784">
    <property type="entry name" value="HAD-like"/>
    <property type="match status" value="1"/>
</dbReference>
<gene>
    <name evidence="6" type="ORF">AU511_12830</name>
</gene>
<keyword evidence="3 5" id="KW-0479">Metal-binding</keyword>
<comment type="caution">
    <text evidence="6">The sequence shown here is derived from an EMBL/GenBank/DDBJ whole genome shotgun (WGS) entry which is preliminary data.</text>
</comment>
<dbReference type="EC" id="3.1.3.12" evidence="5"/>
<dbReference type="AlphaFoldDB" id="A0A1X3RRI3"/>
<evidence type="ECO:0000256" key="2">
    <source>
        <dbReference type="ARBA" id="ARBA00008770"/>
    </source>
</evidence>
<dbReference type="CDD" id="cd01627">
    <property type="entry name" value="HAD_TPP"/>
    <property type="match status" value="1"/>
</dbReference>
<dbReference type="InterPro" id="IPR023214">
    <property type="entry name" value="HAD_sf"/>
</dbReference>
<dbReference type="InterPro" id="IPR036412">
    <property type="entry name" value="HAD-like_sf"/>
</dbReference>
<dbReference type="Gene3D" id="3.40.50.1000">
    <property type="entry name" value="HAD superfamily/HAD-like"/>
    <property type="match status" value="1"/>
</dbReference>
<evidence type="ECO:0000256" key="3">
    <source>
        <dbReference type="ARBA" id="ARBA00022723"/>
    </source>
</evidence>
<dbReference type="NCBIfam" id="TIGR01484">
    <property type="entry name" value="HAD-SF-IIB"/>
    <property type="match status" value="1"/>
</dbReference>
<evidence type="ECO:0000313" key="7">
    <source>
        <dbReference type="Proteomes" id="UP000194020"/>
    </source>
</evidence>
<dbReference type="GO" id="GO:0004805">
    <property type="term" value="F:trehalose-phosphatase activity"/>
    <property type="evidence" value="ECO:0007669"/>
    <property type="project" value="UniProtKB-EC"/>
</dbReference>
<reference evidence="6 7" key="1">
    <citation type="submission" date="2016-02" db="EMBL/GenBank/DDBJ databases">
        <title>Species-wide whole genome sequencing reveals diversity, host range in Lonsdalea quercina.</title>
        <authorList>
            <person name="Li Y."/>
        </authorList>
    </citation>
    <scope>NUCLEOTIDE SEQUENCE [LARGE SCALE GENOMIC DNA]</scope>
    <source>
        <strain evidence="6 7">LMG 26264</strain>
    </source>
</reference>
<dbReference type="InterPro" id="IPR044651">
    <property type="entry name" value="OTSB-like"/>
</dbReference>